<dbReference type="PROSITE" id="PS00572">
    <property type="entry name" value="GLYCOSYL_HYDROL_F1_1"/>
    <property type="match status" value="1"/>
</dbReference>
<dbReference type="InterPro" id="IPR017853">
    <property type="entry name" value="GH"/>
</dbReference>
<dbReference type="RefSeq" id="WP_185258959.1">
    <property type="nucleotide sequence ID" value="NZ_AP023368.1"/>
</dbReference>
<proteinExistence type="inferred from homology"/>
<dbReference type="KEGG" id="acht:bsdcttw_16800"/>
<evidence type="ECO:0000313" key="8">
    <source>
        <dbReference type="Proteomes" id="UP000515703"/>
    </source>
</evidence>
<dbReference type="PROSITE" id="PS00653">
    <property type="entry name" value="GLYCOSYL_HYDROL_F1_2"/>
    <property type="match status" value="1"/>
</dbReference>
<feature type="active site" description="Nucleophile" evidence="4">
    <location>
        <position position="368"/>
    </location>
</feature>
<dbReference type="EMBL" id="AP023368">
    <property type="protein sequence ID" value="BCJ98639.1"/>
    <property type="molecule type" value="Genomic_DNA"/>
</dbReference>
<sequence>MSTLQNNFLWGGAVAANQCEGAYCADGKGISSADCITAGTVDKARVYTDGIVAGENYPSHEAIDFYHRYKEDIAMFAEMGFKCFRTSISWSRIFPLGDEAEPNEKGLQFYDDLFDECLKYGIQPVVTISHYETPYGLVQKCGSWRSRKMIDCYLKFCETIFKRYQSKVKYWMTFNEINVIILHPVMAAGIRIGKDENYNQVVYQAAHNMLVASAKAVSLGHSINPDFKIGMMMLYPTFYGETCHPLDQLKCMEAIDCHYLFSDVQVRGEYSRKALSFFRRNGIHLEMATEDALALKDGTVDYIGFSYYNSNVASHQMEKDMTGGNMLNAIKNPYLKASDWGWTVDPVGLRIALNNLYDRYQLPLFIVENGLGAVDKIEADGTIQDDYRIAYLREHIKQMKLAVGEDGVELIGYTPWGCIDLVSAGTGEMKKRYGFIYVDKDNEGKGSLNRKKKASFDWYKKVIASNGEDLEEEVGLL</sequence>
<accession>A0A7I8DJN8</accession>
<dbReference type="PANTHER" id="PTHR10353:SF296">
    <property type="entry name" value="6-PHOSPHO-BETA-GLUCOSIDASE"/>
    <property type="match status" value="1"/>
</dbReference>
<reference evidence="7 8" key="1">
    <citation type="submission" date="2020-08" db="EMBL/GenBank/DDBJ databases">
        <title>Draft genome sequencing of an Anaerocolumna strain isolated from anoxic soil subjected to BSD treatment.</title>
        <authorList>
            <person name="Uek A."/>
            <person name="Tonouchi A."/>
        </authorList>
    </citation>
    <scope>NUCLEOTIDE SEQUENCE [LARGE SCALE GENOMIC DNA]</scope>
    <source>
        <strain evidence="7 8">CTTW</strain>
    </source>
</reference>
<reference evidence="7 8" key="2">
    <citation type="submission" date="2020-08" db="EMBL/GenBank/DDBJ databases">
        <authorList>
            <person name="Ueki A."/>
            <person name="Tonouchi A."/>
        </authorList>
    </citation>
    <scope>NUCLEOTIDE SEQUENCE [LARGE SCALE GENOMIC DNA]</scope>
    <source>
        <strain evidence="7 8">CTTW</strain>
    </source>
</reference>
<dbReference type="NCBIfam" id="NF007158">
    <property type="entry name" value="PRK09593.1"/>
    <property type="match status" value="1"/>
</dbReference>
<evidence type="ECO:0000256" key="3">
    <source>
        <dbReference type="ARBA" id="ARBA00023295"/>
    </source>
</evidence>
<dbReference type="Pfam" id="PF00232">
    <property type="entry name" value="Glyco_hydro_1"/>
    <property type="match status" value="1"/>
</dbReference>
<evidence type="ECO:0000256" key="1">
    <source>
        <dbReference type="ARBA" id="ARBA00010838"/>
    </source>
</evidence>
<dbReference type="InterPro" id="IPR001360">
    <property type="entry name" value="Glyco_hydro_1"/>
</dbReference>
<gene>
    <name evidence="7" type="ORF">bsdcttw_16800</name>
</gene>
<evidence type="ECO:0000313" key="7">
    <source>
        <dbReference type="EMBL" id="BCJ98639.1"/>
    </source>
</evidence>
<dbReference type="PANTHER" id="PTHR10353">
    <property type="entry name" value="GLYCOSYL HYDROLASE"/>
    <property type="match status" value="1"/>
</dbReference>
<evidence type="ECO:0000256" key="6">
    <source>
        <dbReference type="RuleBase" id="RU004468"/>
    </source>
</evidence>
<dbReference type="Proteomes" id="UP000515703">
    <property type="component" value="Chromosome"/>
</dbReference>
<evidence type="ECO:0000256" key="5">
    <source>
        <dbReference type="RuleBase" id="RU003690"/>
    </source>
</evidence>
<dbReference type="NCBIfam" id="NF007154">
    <property type="entry name" value="PRK09589.1"/>
    <property type="match status" value="1"/>
</dbReference>
<keyword evidence="8" id="KW-1185">Reference proteome</keyword>
<keyword evidence="2 6" id="KW-0378">Hydrolase</keyword>
<evidence type="ECO:0000256" key="2">
    <source>
        <dbReference type="ARBA" id="ARBA00022801"/>
    </source>
</evidence>
<comment type="similarity">
    <text evidence="1 5">Belongs to the glycosyl hydrolase 1 family.</text>
</comment>
<dbReference type="AlphaFoldDB" id="A0A7I8DJN8"/>
<keyword evidence="3 6" id="KW-0326">Glycosidase</keyword>
<organism evidence="7 8">
    <name type="scientific">Anaerocolumna chitinilytica</name>
    <dbReference type="NCBI Taxonomy" id="1727145"/>
    <lineage>
        <taxon>Bacteria</taxon>
        <taxon>Bacillati</taxon>
        <taxon>Bacillota</taxon>
        <taxon>Clostridia</taxon>
        <taxon>Lachnospirales</taxon>
        <taxon>Lachnospiraceae</taxon>
        <taxon>Anaerocolumna</taxon>
    </lineage>
</organism>
<dbReference type="Gene3D" id="3.20.20.80">
    <property type="entry name" value="Glycosidases"/>
    <property type="match status" value="1"/>
</dbReference>
<name>A0A7I8DJN8_9FIRM</name>
<dbReference type="InterPro" id="IPR033132">
    <property type="entry name" value="GH_1_N_CS"/>
</dbReference>
<dbReference type="GO" id="GO:0016052">
    <property type="term" value="P:carbohydrate catabolic process"/>
    <property type="evidence" value="ECO:0007669"/>
    <property type="project" value="TreeGrafter"/>
</dbReference>
<dbReference type="SUPFAM" id="SSF51445">
    <property type="entry name" value="(Trans)glycosidases"/>
    <property type="match status" value="1"/>
</dbReference>
<dbReference type="GO" id="GO:0008422">
    <property type="term" value="F:beta-glucosidase activity"/>
    <property type="evidence" value="ECO:0007669"/>
    <property type="project" value="TreeGrafter"/>
</dbReference>
<protein>
    <submittedName>
        <fullName evidence="7">Beta-glucosidase</fullName>
    </submittedName>
</protein>
<dbReference type="GO" id="GO:0005829">
    <property type="term" value="C:cytosol"/>
    <property type="evidence" value="ECO:0007669"/>
    <property type="project" value="TreeGrafter"/>
</dbReference>
<dbReference type="PRINTS" id="PR00131">
    <property type="entry name" value="GLHYDRLASE1"/>
</dbReference>
<evidence type="ECO:0000256" key="4">
    <source>
        <dbReference type="PROSITE-ProRule" id="PRU10055"/>
    </source>
</evidence>
<dbReference type="FunFam" id="3.20.20.80:FF:000004">
    <property type="entry name" value="Beta-glucosidase 6-phospho-beta-glucosidase"/>
    <property type="match status" value="1"/>
</dbReference>
<dbReference type="InterPro" id="IPR018120">
    <property type="entry name" value="Glyco_hydro_1_AS"/>
</dbReference>